<comment type="caution">
    <text evidence="2">The sequence shown here is derived from an EMBL/GenBank/DDBJ whole genome shotgun (WGS) entry which is preliminary data.</text>
</comment>
<evidence type="ECO:0000313" key="3">
    <source>
        <dbReference type="Proteomes" id="UP001190700"/>
    </source>
</evidence>
<keyword evidence="3" id="KW-1185">Reference proteome</keyword>
<name>A0AAE0FQE7_9CHLO</name>
<gene>
    <name evidence="2" type="ORF">CYMTET_27089</name>
</gene>
<keyword evidence="1" id="KW-0812">Transmembrane</keyword>
<dbReference type="Proteomes" id="UP001190700">
    <property type="component" value="Unassembled WGS sequence"/>
</dbReference>
<evidence type="ECO:0000313" key="2">
    <source>
        <dbReference type="EMBL" id="KAK3264142.1"/>
    </source>
</evidence>
<keyword evidence="1" id="KW-0472">Membrane</keyword>
<feature type="transmembrane region" description="Helical" evidence="1">
    <location>
        <begin position="114"/>
        <end position="135"/>
    </location>
</feature>
<protein>
    <submittedName>
        <fullName evidence="2">Uncharacterized protein</fullName>
    </submittedName>
</protein>
<feature type="transmembrane region" description="Helical" evidence="1">
    <location>
        <begin position="167"/>
        <end position="187"/>
    </location>
</feature>
<keyword evidence="1" id="KW-1133">Transmembrane helix</keyword>
<organism evidence="2 3">
    <name type="scientific">Cymbomonas tetramitiformis</name>
    <dbReference type="NCBI Taxonomy" id="36881"/>
    <lineage>
        <taxon>Eukaryota</taxon>
        <taxon>Viridiplantae</taxon>
        <taxon>Chlorophyta</taxon>
        <taxon>Pyramimonadophyceae</taxon>
        <taxon>Pyramimonadales</taxon>
        <taxon>Pyramimonadaceae</taxon>
        <taxon>Cymbomonas</taxon>
    </lineage>
</organism>
<accession>A0AAE0FQE7</accession>
<evidence type="ECO:0000256" key="1">
    <source>
        <dbReference type="SAM" id="Phobius"/>
    </source>
</evidence>
<dbReference type="AlphaFoldDB" id="A0AAE0FQE7"/>
<dbReference type="EMBL" id="LGRX02014764">
    <property type="protein sequence ID" value="KAK3264142.1"/>
    <property type="molecule type" value="Genomic_DNA"/>
</dbReference>
<proteinExistence type="predicted"/>
<reference evidence="2 3" key="1">
    <citation type="journal article" date="2015" name="Genome Biol. Evol.">
        <title>Comparative Genomics of a Bacterivorous Green Alga Reveals Evolutionary Causalities and Consequences of Phago-Mixotrophic Mode of Nutrition.</title>
        <authorList>
            <person name="Burns J.A."/>
            <person name="Paasch A."/>
            <person name="Narechania A."/>
            <person name="Kim E."/>
        </authorList>
    </citation>
    <scope>NUCLEOTIDE SEQUENCE [LARGE SCALE GENOMIC DNA]</scope>
    <source>
        <strain evidence="2 3">PLY_AMNH</strain>
    </source>
</reference>
<sequence length="219" mass="24926">MLLLGHGDYQGGQAEDNRTWKNSVEKTTVNMELNSDSEQPLGVENLGDNRSPTLMTEIGEIPRRVYVRKEAVRKPFADFVDLLSEPEWFTNTTNPSEPGFVWRPFWFNLFPWKMLVAAVLSVVASIVILVGVANVRDSANDILSMEKFISVEDVGKEYINMRTNYEVILIFLPMFAVVPALMTGLYVHALMRKGVTTQLINESSKRRKKWCVTVRLDIP</sequence>